<evidence type="ECO:0008006" key="3">
    <source>
        <dbReference type="Google" id="ProtNLM"/>
    </source>
</evidence>
<proteinExistence type="predicted"/>
<reference evidence="1 2" key="1">
    <citation type="journal article" name="Sci. Rep.">
        <title>Telomere-to-telomere assembled and centromere annotated genomes of the two main subspecies of the button mushroom Agaricus bisporus reveal especially polymorphic chromosome ends.</title>
        <authorList>
            <person name="Sonnenberg A.S.M."/>
            <person name="Sedaghat-Telgerd N."/>
            <person name="Lavrijssen B."/>
            <person name="Ohm R.A."/>
            <person name="Hendrickx P.M."/>
            <person name="Scholtmeijer K."/>
            <person name="Baars J.J.P."/>
            <person name="van Peer A."/>
        </authorList>
    </citation>
    <scope>NUCLEOTIDE SEQUENCE [LARGE SCALE GENOMIC DNA]</scope>
    <source>
        <strain evidence="1 2">H119_p4</strain>
    </source>
</reference>
<organism evidence="1 2">
    <name type="scientific">Agaricus bisporus var. burnettii</name>
    <dbReference type="NCBI Taxonomy" id="192524"/>
    <lineage>
        <taxon>Eukaryota</taxon>
        <taxon>Fungi</taxon>
        <taxon>Dikarya</taxon>
        <taxon>Basidiomycota</taxon>
        <taxon>Agaricomycotina</taxon>
        <taxon>Agaricomycetes</taxon>
        <taxon>Agaricomycetidae</taxon>
        <taxon>Agaricales</taxon>
        <taxon>Agaricineae</taxon>
        <taxon>Agaricaceae</taxon>
        <taxon>Agaricus</taxon>
    </lineage>
</organism>
<evidence type="ECO:0000313" key="1">
    <source>
        <dbReference type="EMBL" id="KAF7761682.1"/>
    </source>
</evidence>
<sequence length="69" mass="7965">MQRITDFLPLEVCESIALLLDLGTVLTLRCTCKMFLNATNSWRVWANLARYIALEPLFSVPDEPPQRRN</sequence>
<protein>
    <recommendedName>
        <fullName evidence="3">F-box domain-containing protein</fullName>
    </recommendedName>
</protein>
<comment type="caution">
    <text evidence="1">The sequence shown here is derived from an EMBL/GenBank/DDBJ whole genome shotgun (WGS) entry which is preliminary data.</text>
</comment>
<dbReference type="AlphaFoldDB" id="A0A8H7EX87"/>
<dbReference type="EMBL" id="JABXXO010000013">
    <property type="protein sequence ID" value="KAF7761682.1"/>
    <property type="molecule type" value="Genomic_DNA"/>
</dbReference>
<name>A0A8H7EX87_AGABI</name>
<evidence type="ECO:0000313" key="2">
    <source>
        <dbReference type="Proteomes" id="UP000629468"/>
    </source>
</evidence>
<dbReference type="InterPro" id="IPR036047">
    <property type="entry name" value="F-box-like_dom_sf"/>
</dbReference>
<dbReference type="Proteomes" id="UP000629468">
    <property type="component" value="Unassembled WGS sequence"/>
</dbReference>
<accession>A0A8H7EX87</accession>
<gene>
    <name evidence="1" type="ORF">Agabi119p4_9674</name>
</gene>
<dbReference type="SUPFAM" id="SSF81383">
    <property type="entry name" value="F-box domain"/>
    <property type="match status" value="1"/>
</dbReference>